<dbReference type="PANTHER" id="PTHR34109">
    <property type="entry name" value="BNAUNNG04460D PROTEIN-RELATED"/>
    <property type="match status" value="1"/>
</dbReference>
<dbReference type="InterPro" id="IPR037523">
    <property type="entry name" value="VOC_core"/>
</dbReference>
<dbReference type="InterPro" id="IPR004360">
    <property type="entry name" value="Glyas_Fos-R_dOase_dom"/>
</dbReference>
<sequence>MHPESQSGNQPKTSIAPMLSVRRGAQAVDFYKAAFGAVELFRIDAESGAVVAQLAVEGAEFWVADESPEHLNYSPETLGGGTVRMVLVVENPDAAFDQAVAAGAAIIGPVANQHGWRLGRIVDPYGHHWEIGKPLR</sequence>
<keyword evidence="3" id="KW-1185">Reference proteome</keyword>
<dbReference type="Proteomes" id="UP000593892">
    <property type="component" value="Chromosome"/>
</dbReference>
<dbReference type="InterPro" id="IPR029068">
    <property type="entry name" value="Glyas_Bleomycin-R_OHBP_Dase"/>
</dbReference>
<reference evidence="2 3" key="1">
    <citation type="submission" date="2020-10" db="EMBL/GenBank/DDBJ databases">
        <title>Complete genome sequence of Paludibaculum fermentans P105T, a facultatively anaerobic acidobacterium capable of dissimilatory Fe(III) reduction.</title>
        <authorList>
            <person name="Dedysh S.N."/>
            <person name="Beletsky A.V."/>
            <person name="Kulichevskaya I.S."/>
            <person name="Mardanov A.V."/>
            <person name="Ravin N.V."/>
        </authorList>
    </citation>
    <scope>NUCLEOTIDE SEQUENCE [LARGE SCALE GENOMIC DNA]</scope>
    <source>
        <strain evidence="2 3">P105</strain>
    </source>
</reference>
<gene>
    <name evidence="2" type="ORF">IRI77_20515</name>
</gene>
<evidence type="ECO:0000313" key="3">
    <source>
        <dbReference type="Proteomes" id="UP000593892"/>
    </source>
</evidence>
<proteinExistence type="predicted"/>
<dbReference type="AlphaFoldDB" id="A0A7S7SI96"/>
<dbReference type="PANTHER" id="PTHR34109:SF1">
    <property type="entry name" value="VOC DOMAIN-CONTAINING PROTEIN"/>
    <property type="match status" value="1"/>
</dbReference>
<dbReference type="Gene3D" id="3.10.180.10">
    <property type="entry name" value="2,3-Dihydroxybiphenyl 1,2-Dioxygenase, domain 1"/>
    <property type="match status" value="1"/>
</dbReference>
<organism evidence="2 3">
    <name type="scientific">Paludibaculum fermentans</name>
    <dbReference type="NCBI Taxonomy" id="1473598"/>
    <lineage>
        <taxon>Bacteria</taxon>
        <taxon>Pseudomonadati</taxon>
        <taxon>Acidobacteriota</taxon>
        <taxon>Terriglobia</taxon>
        <taxon>Bryobacterales</taxon>
        <taxon>Bryobacteraceae</taxon>
        <taxon>Paludibaculum</taxon>
    </lineage>
</organism>
<accession>A0A7S7SI96</accession>
<dbReference type="Pfam" id="PF00903">
    <property type="entry name" value="Glyoxalase"/>
    <property type="match status" value="1"/>
</dbReference>
<evidence type="ECO:0000313" key="2">
    <source>
        <dbReference type="EMBL" id="QOY85221.1"/>
    </source>
</evidence>
<dbReference type="KEGG" id="pfer:IRI77_20515"/>
<dbReference type="SUPFAM" id="SSF54593">
    <property type="entry name" value="Glyoxalase/Bleomycin resistance protein/Dihydroxybiphenyl dioxygenase"/>
    <property type="match status" value="1"/>
</dbReference>
<protein>
    <submittedName>
        <fullName evidence="2">VOC family protein</fullName>
    </submittedName>
</protein>
<name>A0A7S7SI96_PALFE</name>
<evidence type="ECO:0000259" key="1">
    <source>
        <dbReference type="PROSITE" id="PS51819"/>
    </source>
</evidence>
<dbReference type="PROSITE" id="PS51819">
    <property type="entry name" value="VOC"/>
    <property type="match status" value="1"/>
</dbReference>
<feature type="domain" description="VOC" evidence="1">
    <location>
        <begin position="11"/>
        <end position="134"/>
    </location>
</feature>
<dbReference type="EMBL" id="CP063849">
    <property type="protein sequence ID" value="QOY85221.1"/>
    <property type="molecule type" value="Genomic_DNA"/>
</dbReference>